<name>A0A8C3PAR3_CHRPI</name>
<dbReference type="Pfam" id="PF17865">
    <property type="entry name" value="AAA_lid_5"/>
    <property type="match status" value="1"/>
</dbReference>
<evidence type="ECO:0000256" key="6">
    <source>
        <dbReference type="ARBA" id="ARBA00022840"/>
    </source>
</evidence>
<dbReference type="Gene3D" id="3.40.50.300">
    <property type="entry name" value="P-loop containing nucleotide triphosphate hydrolases"/>
    <property type="match status" value="7"/>
</dbReference>
<feature type="domain" description="AAA+ ATPase" evidence="13">
    <location>
        <begin position="618"/>
        <end position="861"/>
    </location>
</feature>
<evidence type="ECO:0000313" key="15">
    <source>
        <dbReference type="Proteomes" id="UP000694380"/>
    </source>
</evidence>
<dbReference type="Pfam" id="PF07728">
    <property type="entry name" value="AAA_5"/>
    <property type="match status" value="8"/>
</dbReference>
<dbReference type="SUPFAM" id="SSF52540">
    <property type="entry name" value="P-loop containing nucleoside triphosphate hydrolases"/>
    <property type="match status" value="6"/>
</dbReference>
<dbReference type="PANTHER" id="PTHR48103">
    <property type="entry name" value="MIDASIN-RELATED"/>
    <property type="match status" value="1"/>
</dbReference>
<evidence type="ECO:0000313" key="14">
    <source>
        <dbReference type="Ensembl" id="ENSCPBP00000028672.1"/>
    </source>
</evidence>
<dbReference type="GO" id="GO:0030687">
    <property type="term" value="C:preribosome, large subunit precursor"/>
    <property type="evidence" value="ECO:0007669"/>
    <property type="project" value="TreeGrafter"/>
</dbReference>
<accession>A0A8C3PAR3</accession>
<organism evidence="14 15">
    <name type="scientific">Chrysemys picta bellii</name>
    <name type="common">Western painted turtle</name>
    <name type="synonym">Emys bellii</name>
    <dbReference type="NCBI Taxonomy" id="8478"/>
    <lineage>
        <taxon>Eukaryota</taxon>
        <taxon>Metazoa</taxon>
        <taxon>Chordata</taxon>
        <taxon>Craniata</taxon>
        <taxon>Vertebrata</taxon>
        <taxon>Euteleostomi</taxon>
        <taxon>Archelosauria</taxon>
        <taxon>Testudinata</taxon>
        <taxon>Testudines</taxon>
        <taxon>Cryptodira</taxon>
        <taxon>Durocryptodira</taxon>
        <taxon>Testudinoidea</taxon>
        <taxon>Emydidae</taxon>
        <taxon>Chrysemys</taxon>
    </lineage>
</organism>
<keyword evidence="6" id="KW-0067">ATP-binding</keyword>
<dbReference type="FunFam" id="3.40.50.300:FF:000142">
    <property type="entry name" value="Midasin"/>
    <property type="match status" value="1"/>
</dbReference>
<evidence type="ECO:0000256" key="7">
    <source>
        <dbReference type="ARBA" id="ARBA00023186"/>
    </source>
</evidence>
<evidence type="ECO:0000256" key="10">
    <source>
        <dbReference type="ARBA" id="ARBA00078835"/>
    </source>
</evidence>
<feature type="domain" description="AAA+ ATPase" evidence="13">
    <location>
        <begin position="1331"/>
        <end position="1496"/>
    </location>
</feature>
<proteinExistence type="inferred from homology"/>
<dbReference type="InterPro" id="IPR012099">
    <property type="entry name" value="Midasin"/>
</dbReference>
<dbReference type="FunFam" id="3.40.50.300:FF:004550">
    <property type="entry name" value="Midasin"/>
    <property type="match status" value="1"/>
</dbReference>
<evidence type="ECO:0000259" key="13">
    <source>
        <dbReference type="SMART" id="SM00382"/>
    </source>
</evidence>
<dbReference type="InterPro" id="IPR040848">
    <property type="entry name" value="AAA_lid_7"/>
</dbReference>
<feature type="domain" description="AAA+ ATPase" evidence="13">
    <location>
        <begin position="2001"/>
        <end position="2260"/>
    </location>
</feature>
<keyword evidence="5" id="KW-0547">Nucleotide-binding</keyword>
<keyword evidence="8" id="KW-0539">Nucleus</keyword>
<sequence>VCHLALDLNIWTRQDRQCILNALAQLLVDKECTLLIGRQFRPILLDLLERNAEAINAGGQINHDLHERLCVAMSKLIGDHPDVLPFALRYFKDTSPVFQRLFLESSDTNTVRYGRRRMKLRDLMEAAYLFLQQEQSVFRELWDWSVCIPLLRSHDTLVRWYTSNCLALVTCMNDEHKLSFLKKIFNPDELIRFRLKLLEESRMRNVERALVLANPETSLWQREKGLQYTQGDIVSGDLSANVIAVCGVVLPRQQLVPKEQTLQYGNLIAFQNPVLLEGPIGCGKTSLIEYLGVITGRVKPPHILKVQLGDQTDSKTLLGMYRCTDVPGEFVWQPGTLTQAVTKGHWILLEDIDYAPLDVISVLIPLLENGELLIPGRGDCLKVAPGFQFFATRRVFSCGGGWYRQQNSHATLLDKYWTKIRMDNMNKAELKEILQGRYPNLAAVTDRLLDIYLQLTGDKHQTSEISFPACEQEVDDTSELRKENKRPSLEGRELSLRDLLNWCSRIAYNFDSSSSTTAVNIFQEALDCFTAMLSKQGSRQKMAEIIGSKLNISKKKAEFYCQLHKPEILIREHEVAVGRVRLLRKQTQALLTQREKQTFAATRPSSVLIEQLAMCVDKGEPVLLVGETGTGKTATVQYLAHITGHHLRVINMNQQSDTADLLGGYKPVDNKLIWLPLRESFEELFSQTFSRKQNQTFLGHIQTCYRQKRWHDLLKLMQHVHRSAVNKEAKENASGSPLKEKWEAFGLRLNHAHQQMKMTENFLVFAFVEGTLAQAVKKGDWILLDEINLAAAETLECLSGLLEGSSGSLVLLDRGDTEPLVRHPGFRLFACMNPATDVGKRNLPPGIRNRFTELYVEELQNEGDLLILIMDYLKGLNVSKNTVQGIMNFYLSVRKESETKLVDGTGHRPHYSLRTLCRALRFAASNPCKNIQRSLYEGFCLGFLTQLDRVSHPIVRKLICQHIVSSNIKSLLKQPLPEPQGGRAVQIEGYWISVGDKEPVIDETYVLTSSVKLNLKDIVRIVSAGTHPVLIQGETSVGKTSLIRWLAAASGNHCVRINNHEHTDIQEYIGCYTSDASGKLMFKEGVLIDAMRKGYWIILDELNLAPTDVLEALNRLLDDNRELFITETQEVVRAHPRFMLFATQNPPGLYGGRKVLSRAFRNRFVELHFDELPSAELETILHKRCSLPPSYCSKLVKVMLNLQSYRRGSTVFAGKHGFITLRDLFRWAERYRLAEQTEKDYDWLQHLANDGFMLLAGRVRKQEEVDVIQSVLEKHFKKKLYPHSLFSEESVRKLLVKSSTQMLVMDGEFSHVVWTQGMRRLAVLVGRALEFGEPVLLVGDTGCGKTTICQIFAALANQKLHSVNCHLHMETSDFLGGLRPVRQRSKDKEEFDSSRLFEWHDGPLVLAMKEDGFFLLDEISLADDSVLERLNRYPHFLLFAIAINTLSLLEGILHYFEKGSFKCKLNGYIVIFYCLQLSPALRNRFTEIWCPQSNSRDDLIQIVKHNLHPGLSLDRINHQGIDIAELMMDFIEWLTNQEFGRQCILSVRDVLSWVNFMNVMVEDEEYSLFYISPVTSFVHAACLVYTDGIGSGTTSCSADTALSAREKCLTFLCEKLCTIVELTEYQKDELRIYDRTKEREFIWMENFMGIHPFFIPRGPVFQRNNVSDYALNAGTTAMNAQRLLRALQLNKPILLEGSPGVGKTSLVAALAKASGNCLVRINLSEQTDVTDLFGTDLPVEGGKGGEFAWRDGPLLAALKGGHWIVLDELNLASQSVLEGLNACFDHRAEIYVPELGMSFHVQHKKTKIFGCQNPYRQGGGRKGLPKSFLNRFTQVYVDPLSAADMEFIGNTLFPAIDKNIIAKMVAFNNKIDGEVMAQKKWGQKGGPWEFNLRDLFRWCQLILVDQSPGCYDPGQHVFLVYGERMRTREDKEKVISIFKDIFGQNSNPYRGTRRFLITPYNVQIGYSVLARGNYIPPPCRCLSLLHHSLQSLESIMKCVHMGWMVILVGPAAVGKTSLVELLAHLTGHRLKVMAMNSAMDTTELLGGFEQVDIIRPWQCLLEKVESAVRTLIRDSLLLTEICPDDAEVVLRAWSSFILNFKSKSLGEGSRNVTTELVNKLEGILALIQRLNNKINSYSKAEFSRLMEEFRHFRLQLVQSVDGNSHGTFEWVDGMLIQALQSGDWLLMDNVNFCNPSVLDRLNALLEPGGVLTMSERGVIDGTTPTVAPHPNFRLFLSMDPFHGEISRAMRNRGIEIYIPGESDGNLLDNLDMKVLLHGLGLLGDSVCSVLSLSSLIHAATLIVQQLHRGLGLPKSFYRACWEVYVRSQQSQMNQKGLRMLLESIHVSALTSHETWGDSLLAMGLWPDSLPTGLFLAEDSLLSTVQSDGQVLAYCLNRLSLKNSRTLPLTLQDLQKVMQSTNSESLRFSTVQMDAYWTDEIEVLSTSVELFIEKASNQDWLLRVRWLNHLTKNLPQVLDSVRTQLEAGAASLNSFYSSPHSAAISNVIKLLQPNMTDEHVLPLDPRWNMQFLNIIRNSMNFDTEVEHTDQLFVLLMSVANRAILFLDREKRSYIEKNLITSKKLRTSALRMSLEFHKDPGSYNSLPHAIVANLAAFFELWDSFMLHWVKSSQVTLTDDNVHEIFYCLLWRDRFWAASDTLTVDSPGLALLSLHWHWVVKHLINRIPQMLTGHEQVSKEIQSVSQQIQSCLASPAGISVGVKKLQKSLGRPLPFKDKLVVESVAQLKEFCKALDILEMRSAFGESRWQDEICCLKTAATGWEIKKALLRAKGLVLRANHLEDVNSGELRTFVNLQCSHLKAGGVKLGHPEEIRTEDTVSSQLDSASLIQLCSRIQLWPAMEYLAVLWQYKLTADCVTKACLRRENSNQQVRMCSELSQYVAFCLKLTPAASQHLYGLWHLLHLEKVSHEEMSLLWSELVSSVLEFFWHSTVTTDPEYWLTWKPLPGAEEKKMPKSPMYRFMKVCVFKTSQWDASGPSSTHLLPKPLLALKDLVPVDLQEEYSQCCDKLSSKDPVAFQYILKVLKDVAGQEILPKEVLCLLLTCLQQFFGEGEGIQDLSETARQGSLWVNMGLVQIQIWLPQTRFDPAVKREYKLKYAKEEVSVCKWKTLNLSAQLHTGKDLEDEAIISFTHPHIRFLPQRIQQLKEQIGNLSRKQAFRPQVPPYDCLYQEVHQYVTSIAQISTVQDLLARLLQFLRGNRPKSLQAAQNMLNEEASWQQSHHQFRKHLAEEYALYPDAVTPLQAAILQLQHGMRLVASEVYTTLNSIVCPAKLDTLVTSLLAFPSVSPTFPTYLAHADTLCSVQSMNILCGLKKLSLKRSEGEFGEGVQSSYPTQEQLLVNALLYLRCHALSKGELDQKSLQLFRHLCQAIINEWDEQERCAQEQEEQESRLYRYRSKSHGTGRSEEEEEEREFRRRFPLYEKSELDPIPSFFLFGFLGAEMNDYLLGSQLLVGTLLHNTLFEEVTSDLIIQQDGPYDFYQHPNIQQVRQCQPVLDNFTKEVNRLLQEWPEHPALMQLLVVMDRIRSFPLSSPLSKFLNGLEIFLQYINNYLAFPPPPVSSCWSVSLDNTMKRHTEKSTKHWFSIHQMIEKYMQEQTEGSTEGNYLLVHTLQAFIEGSTLGEFHTRLQALLVFHCHVLLMPQVEGKDMLCSILWNLYNYYKQFAECVQARITELRQPIEKELKAFVKISKWNDVSFWAIKQSVEKTHRTLFKFMKKFESVLKEPCRPALVESDKEEALDCLERQEESENKETKVQRLNSILRKTLSARTDAAQVSTVLSEECYGGVMFDTESLQCRLPKLTKRMKMLCFMHVEVPSLSPSTVSHTGDIIVSVLELQNLTVNQAADKEKQKSEVKHILMQKQRALSDLFKSLTKTGLSYRKGLAWSRSKDPQDMLCLHPLDLHSALALVNCTHELDAKLLTEISSVWDGCQKYFYRSLARHSRLQTALLAPAKVKE</sequence>
<dbReference type="FunFam" id="3.40.50.300:FF:004709">
    <property type="entry name" value="Midasin"/>
    <property type="match status" value="1"/>
</dbReference>
<dbReference type="InterPro" id="IPR011704">
    <property type="entry name" value="ATPase_dyneun-rel_AAA"/>
</dbReference>
<dbReference type="Pfam" id="PF17867">
    <property type="entry name" value="AAA_lid_7"/>
    <property type="match status" value="3"/>
</dbReference>
<keyword evidence="7" id="KW-0143">Chaperone</keyword>
<dbReference type="InterPro" id="IPR003593">
    <property type="entry name" value="AAA+_ATPase"/>
</dbReference>
<feature type="domain" description="AAA+ ATPase" evidence="13">
    <location>
        <begin position="1689"/>
        <end position="1872"/>
    </location>
</feature>
<dbReference type="PANTHER" id="PTHR48103:SF2">
    <property type="entry name" value="MIDASIN"/>
    <property type="match status" value="1"/>
</dbReference>
<evidence type="ECO:0000256" key="3">
    <source>
        <dbReference type="ARBA" id="ARBA00007188"/>
    </source>
</evidence>
<dbReference type="GO" id="GO:0016887">
    <property type="term" value="F:ATP hydrolysis activity"/>
    <property type="evidence" value="ECO:0007669"/>
    <property type="project" value="InterPro"/>
</dbReference>
<dbReference type="CDD" id="cd00009">
    <property type="entry name" value="AAA"/>
    <property type="match status" value="2"/>
</dbReference>
<dbReference type="GO" id="GO:0005730">
    <property type="term" value="C:nucleolus"/>
    <property type="evidence" value="ECO:0007669"/>
    <property type="project" value="UniProtKB-SubCell"/>
</dbReference>
<dbReference type="InterPro" id="IPR027417">
    <property type="entry name" value="P-loop_NTPase"/>
</dbReference>
<feature type="domain" description="AAA+ ATPase" evidence="13">
    <location>
        <begin position="1025"/>
        <end position="1170"/>
    </location>
</feature>
<dbReference type="FunFam" id="3.40.50.300:FF:000919">
    <property type="entry name" value="Midasin"/>
    <property type="match status" value="1"/>
</dbReference>
<reference evidence="14" key="1">
    <citation type="submission" date="2025-08" db="UniProtKB">
        <authorList>
            <consortium name="Ensembl"/>
        </authorList>
    </citation>
    <scope>IDENTIFICATION</scope>
</reference>
<comment type="subcellular location">
    <subcellularLocation>
        <location evidence="1">Nucleus</location>
        <location evidence="1">Nucleolus</location>
    </subcellularLocation>
    <subcellularLocation>
        <location evidence="2">Nucleus</location>
        <location evidence="2">Nucleoplasm</location>
    </subcellularLocation>
</comment>
<evidence type="ECO:0000256" key="12">
    <source>
        <dbReference type="SAM" id="MobiDB-lite"/>
    </source>
</evidence>
<evidence type="ECO:0000256" key="9">
    <source>
        <dbReference type="ARBA" id="ARBA00077000"/>
    </source>
</evidence>
<dbReference type="GO" id="GO:0000055">
    <property type="term" value="P:ribosomal large subunit export from nucleus"/>
    <property type="evidence" value="ECO:0007669"/>
    <property type="project" value="TreeGrafter"/>
</dbReference>
<dbReference type="Proteomes" id="UP000694380">
    <property type="component" value="Unplaced"/>
</dbReference>
<evidence type="ECO:0000256" key="1">
    <source>
        <dbReference type="ARBA" id="ARBA00004604"/>
    </source>
</evidence>
<dbReference type="SMART" id="SM00382">
    <property type="entry name" value="AAA"/>
    <property type="match status" value="5"/>
</dbReference>
<dbReference type="GO" id="GO:0000027">
    <property type="term" value="P:ribosomal large subunit assembly"/>
    <property type="evidence" value="ECO:0007669"/>
    <property type="project" value="InterPro"/>
</dbReference>
<gene>
    <name evidence="14" type="primary">MDN1</name>
</gene>
<comment type="similarity">
    <text evidence="3">Belongs to the midasin family.</text>
</comment>
<protein>
    <recommendedName>
        <fullName evidence="4">Midasin</fullName>
    </recommendedName>
    <alternativeName>
        <fullName evidence="10 11">Dynein-related AAA-ATPase MDN1</fullName>
    </alternativeName>
    <alternativeName>
        <fullName evidence="9">MIDAS-containing protein</fullName>
    </alternativeName>
</protein>
<feature type="region of interest" description="Disordered" evidence="12">
    <location>
        <begin position="3409"/>
        <end position="3431"/>
    </location>
</feature>
<dbReference type="GO" id="GO:0005524">
    <property type="term" value="F:ATP binding"/>
    <property type="evidence" value="ECO:0007669"/>
    <property type="project" value="UniProtKB-KW"/>
</dbReference>
<keyword evidence="15" id="KW-1185">Reference proteome</keyword>
<evidence type="ECO:0000256" key="2">
    <source>
        <dbReference type="ARBA" id="ARBA00004642"/>
    </source>
</evidence>
<dbReference type="Ensembl" id="ENSCPBT00000033740.1">
    <property type="protein sequence ID" value="ENSCPBP00000028672.1"/>
    <property type="gene ID" value="ENSCPBG00000020104.1"/>
</dbReference>
<evidence type="ECO:0000256" key="11">
    <source>
        <dbReference type="ARBA" id="ARBA00080517"/>
    </source>
</evidence>
<dbReference type="GO" id="GO:0005654">
    <property type="term" value="C:nucleoplasm"/>
    <property type="evidence" value="ECO:0007669"/>
    <property type="project" value="UniProtKB-SubCell"/>
</dbReference>
<evidence type="ECO:0000256" key="8">
    <source>
        <dbReference type="ARBA" id="ARBA00023242"/>
    </source>
</evidence>
<dbReference type="FunFam" id="3.40.50.300:FF:000582">
    <property type="entry name" value="Midasin"/>
    <property type="match status" value="1"/>
</dbReference>
<dbReference type="PIRSF" id="PIRSF010340">
    <property type="entry name" value="Midasin"/>
    <property type="match status" value="1"/>
</dbReference>
<evidence type="ECO:0000256" key="4">
    <source>
        <dbReference type="ARBA" id="ARBA00017143"/>
    </source>
</evidence>
<dbReference type="InterPro" id="IPR041190">
    <property type="entry name" value="Midasin_AAA_lid_5"/>
</dbReference>
<dbReference type="GeneTree" id="ENSGT00550000074802"/>
<reference evidence="14" key="2">
    <citation type="submission" date="2025-09" db="UniProtKB">
        <authorList>
            <consortium name="Ensembl"/>
        </authorList>
    </citation>
    <scope>IDENTIFICATION</scope>
</reference>
<evidence type="ECO:0000256" key="5">
    <source>
        <dbReference type="ARBA" id="ARBA00022741"/>
    </source>
</evidence>